<evidence type="ECO:0000313" key="1">
    <source>
        <dbReference type="EMBL" id="MPM74025.1"/>
    </source>
</evidence>
<protein>
    <submittedName>
        <fullName evidence="1">Uncharacterized protein</fullName>
    </submittedName>
</protein>
<gene>
    <name evidence="1" type="ORF">SDC9_121010</name>
</gene>
<reference evidence="1" key="1">
    <citation type="submission" date="2019-08" db="EMBL/GenBank/DDBJ databases">
        <authorList>
            <person name="Kucharzyk K."/>
            <person name="Murdoch R.W."/>
            <person name="Higgins S."/>
            <person name="Loffler F."/>
        </authorList>
    </citation>
    <scope>NUCLEOTIDE SEQUENCE</scope>
</reference>
<dbReference type="EMBL" id="VSSQ01025707">
    <property type="protein sequence ID" value="MPM74025.1"/>
    <property type="molecule type" value="Genomic_DNA"/>
</dbReference>
<sequence>MAPRYRQRYVGQLFAAVPDLVPVKGGAQHAHIGGAPVAVCPLAKGHYLTVKATQGLYRVFVIAVCNHPAVGQPRKFAKAGF</sequence>
<proteinExistence type="predicted"/>
<accession>A0A645CAS2</accession>
<comment type="caution">
    <text evidence="1">The sequence shown here is derived from an EMBL/GenBank/DDBJ whole genome shotgun (WGS) entry which is preliminary data.</text>
</comment>
<organism evidence="1">
    <name type="scientific">bioreactor metagenome</name>
    <dbReference type="NCBI Taxonomy" id="1076179"/>
    <lineage>
        <taxon>unclassified sequences</taxon>
        <taxon>metagenomes</taxon>
        <taxon>ecological metagenomes</taxon>
    </lineage>
</organism>
<dbReference type="AlphaFoldDB" id="A0A645CAS2"/>
<name>A0A645CAS2_9ZZZZ</name>